<dbReference type="Proteomes" id="UP000216052">
    <property type="component" value="Chromosome"/>
</dbReference>
<dbReference type="EMBL" id="CP155571">
    <property type="protein sequence ID" value="XFO71264.1"/>
    <property type="molecule type" value="Genomic_DNA"/>
</dbReference>
<gene>
    <name evidence="1" type="ORF">SPACI_012790</name>
</gene>
<keyword evidence="2" id="KW-1185">Reference proteome</keyword>
<accession>A0ABZ3IZL0</accession>
<proteinExistence type="predicted"/>
<sequence length="188" mass="19736">MFMSSIVAVTAYDYSSGTGKGDASVARYAGGTSGTVIETKTGVVTQYTDSGSTVLLPGDTKVFHFRNSSGVDQALIAATQWSGGTPVCKYLIFTGTVPATIPSGYNWGTPVYGPVNWAIGSTALANLYKIQTTTISGTFYIYGIDYDAAIAFRLAASGSTYNLDTTNYFTFAKPTTAGEGRGVDLQID</sequence>
<name>A0ABZ3IZL0_SPOA4</name>
<organism evidence="1 2">
    <name type="scientific">Sporomusa acidovorans (strain ATCC 49682 / DSM 3132 / Mol)</name>
    <dbReference type="NCBI Taxonomy" id="1123286"/>
    <lineage>
        <taxon>Bacteria</taxon>
        <taxon>Bacillati</taxon>
        <taxon>Bacillota</taxon>
        <taxon>Negativicutes</taxon>
        <taxon>Selenomonadales</taxon>
        <taxon>Sporomusaceae</taxon>
        <taxon>Sporomusa</taxon>
    </lineage>
</organism>
<protein>
    <submittedName>
        <fullName evidence="1">Uncharacterized protein</fullName>
    </submittedName>
</protein>
<evidence type="ECO:0000313" key="1">
    <source>
        <dbReference type="EMBL" id="XFO71264.1"/>
    </source>
</evidence>
<evidence type="ECO:0000313" key="2">
    <source>
        <dbReference type="Proteomes" id="UP000216052"/>
    </source>
</evidence>
<reference evidence="1" key="1">
    <citation type="submission" date="2024-05" db="EMBL/GenBank/DDBJ databases">
        <title>Isolation and characterization of Sporomusa carbonis sp. nov., a carboxydotrophic hydrogenogen in the genus of Sporomusa isolated from a charcoal burning pile.</title>
        <authorList>
            <person name="Boeer T."/>
            <person name="Rosenbaum F."/>
            <person name="Eysell L."/>
            <person name="Mueller V."/>
            <person name="Daniel R."/>
            <person name="Poehlein A."/>
        </authorList>
    </citation>
    <scope>NUCLEOTIDE SEQUENCE [LARGE SCALE GENOMIC DNA]</scope>
    <source>
        <strain evidence="1">DSM 3132</strain>
    </source>
</reference>